<keyword evidence="8 10" id="KW-0472">Membrane</keyword>
<evidence type="ECO:0000313" key="13">
    <source>
        <dbReference type="Proteomes" id="UP001152607"/>
    </source>
</evidence>
<dbReference type="InterPro" id="IPR013525">
    <property type="entry name" value="ABC2_TM"/>
</dbReference>
<feature type="domain" description="ABC transporter" evidence="11">
    <location>
        <begin position="1016"/>
        <end position="1259"/>
    </location>
</feature>
<feature type="transmembrane region" description="Helical" evidence="10">
    <location>
        <begin position="1630"/>
        <end position="1648"/>
    </location>
</feature>
<evidence type="ECO:0000256" key="10">
    <source>
        <dbReference type="SAM" id="Phobius"/>
    </source>
</evidence>
<dbReference type="GO" id="GO:0005524">
    <property type="term" value="F:ATP binding"/>
    <property type="evidence" value="ECO:0007669"/>
    <property type="project" value="UniProtKB-KW"/>
</dbReference>
<dbReference type="Pfam" id="PF01061">
    <property type="entry name" value="ABC2_membrane"/>
    <property type="match status" value="2"/>
</dbReference>
<dbReference type="InterPro" id="IPR010929">
    <property type="entry name" value="PDR_CDR_ABC"/>
</dbReference>
<dbReference type="InterPro" id="IPR034003">
    <property type="entry name" value="ABCG_PDR_2"/>
</dbReference>
<feature type="transmembrane region" description="Helical" evidence="10">
    <location>
        <begin position="1431"/>
        <end position="1454"/>
    </location>
</feature>
<feature type="transmembrane region" description="Helical" evidence="10">
    <location>
        <begin position="720"/>
        <end position="741"/>
    </location>
</feature>
<dbReference type="GO" id="GO:0140359">
    <property type="term" value="F:ABC-type transporter activity"/>
    <property type="evidence" value="ECO:0007669"/>
    <property type="project" value="InterPro"/>
</dbReference>
<keyword evidence="5" id="KW-0547">Nucleotide-binding</keyword>
<reference evidence="12" key="1">
    <citation type="submission" date="2023-01" db="EMBL/GenBank/DDBJ databases">
        <authorList>
            <person name="Van Ghelder C."/>
            <person name="Rancurel C."/>
        </authorList>
    </citation>
    <scope>NUCLEOTIDE SEQUENCE</scope>
    <source>
        <strain evidence="12">CNCM I-4278</strain>
    </source>
</reference>
<dbReference type="FunFam" id="3.40.50.300:FF:000054">
    <property type="entry name" value="ABC multidrug transporter atrF"/>
    <property type="match status" value="1"/>
</dbReference>
<sequence length="1659" mass="185721">MNPAPGFFTLLVNVSQEISFDDFSNRRKTERSDSVHPIGENPDKPWLRLRTSQKSGSPSFSYRRHFFGELTWLLQAIPCPEVRRCFALTIFRLCGRGLHPPWPNRGYLLDVSSIPFFAVDTAQVALVVQETAVSRGTRAEGTHGVVSVNSPDIRERTPAAAPGPFFNRSLCCCIEDLKTHLSDCDKSHSICEQSLLPVSYYDMSSGPESSQENSSALVHSMPRTVDNALEKEENPDHTVVDLARKFTAHSEIRNLGSPFAATEESRLNPKSESFRARDWAKSFYNLRYSSDDALPRVAGVALRDLNVWGKGSPTDFQSTVGNNILKLPSIFGQGTEKIDILQHVDGLLLPGEQLCVLGPPGSGCSTLLKTIAGETHGFQVNPDSCINYQGVSAKEMSTTFKGEAIYTAEVDAHFPQLSVGDTLYFAARARAPRQLPEGLSSHQYAEHLRDVVMAMLGISHTVNTRVGDEYLRGVSGGERKRVTIAEATLSFAPLQCWDNSTRGLDSANAVEFCRTLRTQCDIFGVSTCVAIYQAPQAAYEVFDKVTVLYEGRQIYFGPAGEARAYFENLGFECPESQTTPDFLTSMTAPSERRIRTGFENATPRTADDFARCWKESAARKQLISDIERYNTEHPIAGSDYEKFALSRKLEKSKRQRTNSPYTLSYMGQIKLCMWREWQKFKNDPSIFIAMLTMNFFEALIIASIFYNLPKTTGAFFSRGAVVFMGVLLNAFASIVEIMSMYSKRTIVEKHNRYALYHPSAEALSSIIMDMPYKVINSTLVNCTLYFMANLRREPGPFFFFWLVSFAMLVAMSMLFRLLASMSKSIEQALAPASLLLMLIILYTGFVIPVEYMKGWAGWTRWLNPVSYGFESAMVNEFHNRTFECSAYVPSGPSYENISANQRVCSAQGSQPGVDFVSGTAFVDVAYDYQWVNRWRNWGIIVVLTIALLVAHLFMTEYVAAARSKGEVLVFRRSTMKNRPKRNQNDEESGSNAVFKGETSSASSNSDLQVQKQSSIFHWEDVNYEIDIKGEKRKILDSVDGWIKPGTLTALMGVSGAGKTTLLDVLASRTTMGVISGNIFVDGHVRDASFQRKTGYAMQQDIHLATSTVREALEFSAILRQPPEYTRAEKLAYVDQVISILDMEEYADAVVGVPGSGLNVEQRKRLTIGVELAARPKLLLFLDEPTSGLDSQTSWSICDLMEKLTRNGQAILCTIHQPSSLLFQRFDRLLLLAKGGRTVYFGDIGQHSRILLDYFARNGGPAYDTTENPAEYMLAAIGAAPGTETSIDWPGVWRSSPEYTDMQTELGRLRALEESRRGSEPQSTDGSHQAFAASMATQLKTVALRCGQQYWRSPSYIYSKILLIVGSAIIISFSFFNADNTQQGLQNQMFGVFIFLFAFIQMMFQVIPIFIKQRTLYEARERQSKTYAWQAFIISNIVIEMAWNALIGVICFLVWYYPMGLYRNAEATNSTHIRAFHSFIVILGAFFFSSTLSHMTLAGTPNEEIASGIVTLLSIFLYAFCGVLAGPDALPRFWIFMYRANPFTYIVSSLLSATMGMAPAHCAESEFVTFEAPGGESCSEYMREYIGFAGGYLRDANAMDQCHYCHLESTDQFLRSVNVKWETRWRDLGLIWVYVGVNVLGALLFYWLCRVPKGKKRKSG</sequence>
<evidence type="ECO:0000256" key="5">
    <source>
        <dbReference type="ARBA" id="ARBA00022741"/>
    </source>
</evidence>
<feature type="compositionally biased region" description="Polar residues" evidence="9">
    <location>
        <begin position="997"/>
        <end position="1006"/>
    </location>
</feature>
<dbReference type="PROSITE" id="PS00211">
    <property type="entry name" value="ABC_TRANSPORTER_1"/>
    <property type="match status" value="1"/>
</dbReference>
<dbReference type="PROSITE" id="PS50893">
    <property type="entry name" value="ABC_TRANSPORTER_2"/>
    <property type="match status" value="2"/>
</dbReference>
<keyword evidence="3" id="KW-0813">Transport</keyword>
<dbReference type="Gene3D" id="3.40.50.300">
    <property type="entry name" value="P-loop containing nucleotide triphosphate hydrolases"/>
    <property type="match status" value="2"/>
</dbReference>
<evidence type="ECO:0000256" key="6">
    <source>
        <dbReference type="ARBA" id="ARBA00022840"/>
    </source>
</evidence>
<feature type="transmembrane region" description="Helical" evidence="10">
    <location>
        <begin position="934"/>
        <end position="954"/>
    </location>
</feature>
<dbReference type="Pfam" id="PF00005">
    <property type="entry name" value="ABC_tran"/>
    <property type="match status" value="2"/>
</dbReference>
<dbReference type="InterPro" id="IPR027417">
    <property type="entry name" value="P-loop_NTPase"/>
</dbReference>
<dbReference type="EMBL" id="CAOQHR010000006">
    <property type="protein sequence ID" value="CAI6336236.1"/>
    <property type="molecule type" value="Genomic_DNA"/>
</dbReference>
<feature type="transmembrane region" description="Helical" evidence="10">
    <location>
        <begin position="1356"/>
        <end position="1375"/>
    </location>
</feature>
<keyword evidence="7 10" id="KW-1133">Transmembrane helix</keyword>
<feature type="transmembrane region" description="Helical" evidence="10">
    <location>
        <begin position="1504"/>
        <end position="1524"/>
    </location>
</feature>
<dbReference type="SMART" id="SM00382">
    <property type="entry name" value="AAA"/>
    <property type="match status" value="2"/>
</dbReference>
<comment type="caution">
    <text evidence="12">The sequence shown here is derived from an EMBL/GenBank/DDBJ whole genome shotgun (WGS) entry which is preliminary data.</text>
</comment>
<comment type="similarity">
    <text evidence="2">Belongs to the ABC transporter superfamily. ABCG family. PDR (TC 3.A.1.205) subfamily.</text>
</comment>
<evidence type="ECO:0000259" key="11">
    <source>
        <dbReference type="PROSITE" id="PS50893"/>
    </source>
</evidence>
<dbReference type="OrthoDB" id="245989at2759"/>
<evidence type="ECO:0000256" key="8">
    <source>
        <dbReference type="ARBA" id="ARBA00023136"/>
    </source>
</evidence>
<evidence type="ECO:0000256" key="3">
    <source>
        <dbReference type="ARBA" id="ARBA00022448"/>
    </source>
</evidence>
<dbReference type="InterPro" id="IPR034001">
    <property type="entry name" value="ABCG_PDR_1"/>
</dbReference>
<dbReference type="GO" id="GO:0016887">
    <property type="term" value="F:ATP hydrolysis activity"/>
    <property type="evidence" value="ECO:0007669"/>
    <property type="project" value="InterPro"/>
</dbReference>
<dbReference type="PANTHER" id="PTHR19241">
    <property type="entry name" value="ATP-BINDING CASSETTE TRANSPORTER"/>
    <property type="match status" value="1"/>
</dbReference>
<evidence type="ECO:0000256" key="1">
    <source>
        <dbReference type="ARBA" id="ARBA00004141"/>
    </source>
</evidence>
<dbReference type="Pfam" id="PF06422">
    <property type="entry name" value="PDR_CDR"/>
    <property type="match status" value="1"/>
</dbReference>
<dbReference type="InterPro" id="IPR017871">
    <property type="entry name" value="ABC_transporter-like_CS"/>
</dbReference>
<dbReference type="Proteomes" id="UP001152607">
    <property type="component" value="Unassembled WGS sequence"/>
</dbReference>
<evidence type="ECO:0000256" key="7">
    <source>
        <dbReference type="ARBA" id="ARBA00022989"/>
    </source>
</evidence>
<accession>A0A9W4UJW4</accession>
<dbReference type="InterPro" id="IPR003593">
    <property type="entry name" value="AAA+_ATPase"/>
</dbReference>
<feature type="transmembrane region" description="Helical" evidence="10">
    <location>
        <begin position="1387"/>
        <end position="1410"/>
    </location>
</feature>
<feature type="transmembrane region" description="Helical" evidence="10">
    <location>
        <begin position="829"/>
        <end position="849"/>
    </location>
</feature>
<protein>
    <recommendedName>
        <fullName evidence="11">ABC transporter domain-containing protein</fullName>
    </recommendedName>
</protein>
<evidence type="ECO:0000256" key="4">
    <source>
        <dbReference type="ARBA" id="ARBA00022692"/>
    </source>
</evidence>
<feature type="region of interest" description="Disordered" evidence="9">
    <location>
        <begin position="29"/>
        <end position="49"/>
    </location>
</feature>
<name>A0A9W4UJW4_9PLEO</name>
<organism evidence="12 13">
    <name type="scientific">Periconia digitata</name>
    <dbReference type="NCBI Taxonomy" id="1303443"/>
    <lineage>
        <taxon>Eukaryota</taxon>
        <taxon>Fungi</taxon>
        <taxon>Dikarya</taxon>
        <taxon>Ascomycota</taxon>
        <taxon>Pezizomycotina</taxon>
        <taxon>Dothideomycetes</taxon>
        <taxon>Pleosporomycetidae</taxon>
        <taxon>Pleosporales</taxon>
        <taxon>Massarineae</taxon>
        <taxon>Periconiaceae</taxon>
        <taxon>Periconia</taxon>
    </lineage>
</organism>
<evidence type="ECO:0000256" key="9">
    <source>
        <dbReference type="SAM" id="MobiDB-lite"/>
    </source>
</evidence>
<dbReference type="CDD" id="cd03233">
    <property type="entry name" value="ABCG_PDR_domain1"/>
    <property type="match status" value="1"/>
</dbReference>
<evidence type="ECO:0000256" key="2">
    <source>
        <dbReference type="ARBA" id="ARBA00006012"/>
    </source>
</evidence>
<proteinExistence type="inferred from homology"/>
<keyword evidence="13" id="KW-1185">Reference proteome</keyword>
<keyword evidence="6" id="KW-0067">ATP-binding</keyword>
<dbReference type="SUPFAM" id="SSF52540">
    <property type="entry name" value="P-loop containing nucleoside triphosphate hydrolases"/>
    <property type="match status" value="2"/>
</dbReference>
<feature type="transmembrane region" description="Helical" evidence="10">
    <location>
        <begin position="1474"/>
        <end position="1492"/>
    </location>
</feature>
<feature type="transmembrane region" description="Helical" evidence="10">
    <location>
        <begin position="686"/>
        <end position="708"/>
    </location>
</feature>
<keyword evidence="4 10" id="KW-0812">Transmembrane</keyword>
<feature type="transmembrane region" description="Helical" evidence="10">
    <location>
        <begin position="797"/>
        <end position="817"/>
    </location>
</feature>
<dbReference type="GO" id="GO:0016020">
    <property type="term" value="C:membrane"/>
    <property type="evidence" value="ECO:0007669"/>
    <property type="project" value="UniProtKB-SubCell"/>
</dbReference>
<feature type="region of interest" description="Disordered" evidence="9">
    <location>
        <begin position="977"/>
        <end position="1006"/>
    </location>
</feature>
<evidence type="ECO:0000313" key="12">
    <source>
        <dbReference type="EMBL" id="CAI6336236.1"/>
    </source>
</evidence>
<dbReference type="FunFam" id="3.40.50.300:FF:003632">
    <property type="entry name" value="ABC multidrug transporter (Eurofung)"/>
    <property type="match status" value="1"/>
</dbReference>
<feature type="domain" description="ABC transporter" evidence="11">
    <location>
        <begin position="325"/>
        <end position="575"/>
    </location>
</feature>
<dbReference type="InterPro" id="IPR003439">
    <property type="entry name" value="ABC_transporter-like_ATP-bd"/>
</dbReference>
<gene>
    <name evidence="12" type="ORF">PDIGIT_LOCUS9328</name>
</gene>
<comment type="subcellular location">
    <subcellularLocation>
        <location evidence="1">Membrane</location>
        <topology evidence="1">Multi-pass membrane protein</topology>
    </subcellularLocation>
</comment>
<dbReference type="InterPro" id="IPR029481">
    <property type="entry name" value="ABC_trans_N"/>
</dbReference>
<dbReference type="CDD" id="cd03232">
    <property type="entry name" value="ABCG_PDR_domain2"/>
    <property type="match status" value="1"/>
</dbReference>
<dbReference type="Pfam" id="PF14510">
    <property type="entry name" value="ABC_trans_N"/>
    <property type="match status" value="1"/>
</dbReference>